<dbReference type="InterPro" id="IPR036188">
    <property type="entry name" value="FAD/NAD-bd_sf"/>
</dbReference>
<reference evidence="2" key="1">
    <citation type="submission" date="2024-06" db="EMBL/GenBank/DDBJ databases">
        <authorList>
            <consortium name="consrtm"/>
            <person name="Uemura M."/>
            <person name="Terahara T."/>
        </authorList>
    </citation>
    <scope>NUCLEOTIDE SEQUENCE</scope>
    <source>
        <strain evidence="2">KM77-8</strain>
    </source>
</reference>
<accession>A0AAT9HID0</accession>
<gene>
    <name evidence="2" type="ORF">SHKM778_36300</name>
</gene>
<name>A0AAT9HID0_9ACTN</name>
<protein>
    <recommendedName>
        <fullName evidence="3">FAD-binding domain-containing protein</fullName>
    </recommendedName>
</protein>
<evidence type="ECO:0000256" key="1">
    <source>
        <dbReference type="SAM" id="MobiDB-lite"/>
    </source>
</evidence>
<reference evidence="2" key="2">
    <citation type="submission" date="2024-07" db="EMBL/GenBank/DDBJ databases">
        <title>Streptomyces haneummycinica sp. nov., a new antibiotic-producing actinobacterium isolated from marine sediment.</title>
        <authorList>
            <person name="Uemura M."/>
            <person name="Hamada M."/>
            <person name="Hirano S."/>
            <person name="Kobayashi K."/>
            <person name="Ohshiro T."/>
            <person name="Kobayashi T."/>
            <person name="Terahara T."/>
        </authorList>
    </citation>
    <scope>NUCLEOTIDE SEQUENCE</scope>
    <source>
        <strain evidence="2">KM77-8</strain>
    </source>
</reference>
<feature type="region of interest" description="Disordered" evidence="1">
    <location>
        <begin position="1"/>
        <end position="21"/>
    </location>
</feature>
<evidence type="ECO:0000313" key="2">
    <source>
        <dbReference type="EMBL" id="BFO17242.1"/>
    </source>
</evidence>
<dbReference type="EMBL" id="AP035768">
    <property type="protein sequence ID" value="BFO17242.1"/>
    <property type="molecule type" value="Genomic_DNA"/>
</dbReference>
<dbReference type="Gene3D" id="3.50.50.60">
    <property type="entry name" value="FAD/NAD(P)-binding domain"/>
    <property type="match status" value="1"/>
</dbReference>
<sequence>MEAGRHGTRVGPEDLLDSYDEERRPVAERVVASTLSQSALVRPGPEVTALRTVFGELLASSGAIERIAHLIAGTTEGFAPDLVVDTGAGPAGWPS</sequence>
<evidence type="ECO:0008006" key="3">
    <source>
        <dbReference type="Google" id="ProtNLM"/>
    </source>
</evidence>
<organism evidence="2">
    <name type="scientific">Streptomyces haneummycinicus</name>
    <dbReference type="NCBI Taxonomy" id="3074435"/>
    <lineage>
        <taxon>Bacteria</taxon>
        <taxon>Bacillati</taxon>
        <taxon>Actinomycetota</taxon>
        <taxon>Actinomycetes</taxon>
        <taxon>Kitasatosporales</taxon>
        <taxon>Streptomycetaceae</taxon>
        <taxon>Streptomyces</taxon>
    </lineage>
</organism>
<dbReference type="AlphaFoldDB" id="A0AAT9HID0"/>
<proteinExistence type="predicted"/>